<dbReference type="PANTHER" id="PTHR13789:SF318">
    <property type="entry name" value="GERANYLGERANYL DIPHOSPHATE REDUCTASE"/>
    <property type="match status" value="1"/>
</dbReference>
<dbReference type="InterPro" id="IPR002938">
    <property type="entry name" value="FAD-bd"/>
</dbReference>
<dbReference type="Proteomes" id="UP000242447">
    <property type="component" value="Chromosome"/>
</dbReference>
<dbReference type="SUPFAM" id="SSF54373">
    <property type="entry name" value="FAD-linked reductases, C-terminal domain"/>
    <property type="match status" value="1"/>
</dbReference>
<sequence>MMYEGKHVAVIGGGIAGTTAALAFARRGAFVDVYERAAAIREFGAGLQITPNGARGLQSLGLDLASGLVGQAVVPRDLHSGRQVARFDLTGLSGPPYRFFHRGDLIGLLAAACTAAGVRFHLNTKASADQSGTVSWHGGTQQADLIVVADGLHSATRQALFPAAPRFTGQVAWRAVVPADHPPEAHIWMGPRHHVVTYPLPAAPDPMVNIVAVEERSGWAPEGWRHLDTPENLKTAFTDAAPELANLISHVRQPMLWGLFLHPVARQWVHGRCVMIGDAAHPTLPFLAQGANLAIEDAVSLALADDLAAWQGARIARVSRAIRAASANARNYHLSGPAQRVAHFGLGAIGRIAPRAFLGATDWLYGFDPSQMSSSTQTGT</sequence>
<dbReference type="AlphaFoldDB" id="A0A1W6P0I3"/>
<keyword evidence="2" id="KW-0285">Flavoprotein</keyword>
<evidence type="ECO:0000256" key="4">
    <source>
        <dbReference type="ARBA" id="ARBA00023002"/>
    </source>
</evidence>
<evidence type="ECO:0000259" key="6">
    <source>
        <dbReference type="Pfam" id="PF01494"/>
    </source>
</evidence>
<dbReference type="InterPro" id="IPR036188">
    <property type="entry name" value="FAD/NAD-bd_sf"/>
</dbReference>
<evidence type="ECO:0000256" key="1">
    <source>
        <dbReference type="ARBA" id="ARBA00001974"/>
    </source>
</evidence>
<dbReference type="InterPro" id="IPR050493">
    <property type="entry name" value="FAD-dep_Monooxygenase_BioMet"/>
</dbReference>
<name>A0A1W6P0I3_9RHOB</name>
<dbReference type="EMBL" id="CP019937">
    <property type="protein sequence ID" value="ARO14954.1"/>
    <property type="molecule type" value="Genomic_DNA"/>
</dbReference>
<protein>
    <submittedName>
        <fullName evidence="7">Salicylate hydroxylase</fullName>
        <ecNumber evidence="7">1.14.13.1</ecNumber>
    </submittedName>
</protein>
<evidence type="ECO:0000256" key="5">
    <source>
        <dbReference type="ARBA" id="ARBA00023033"/>
    </source>
</evidence>
<dbReference type="Gene3D" id="3.50.50.60">
    <property type="entry name" value="FAD/NAD(P)-binding domain"/>
    <property type="match status" value="1"/>
</dbReference>
<dbReference type="KEGG" id="kro:BVG79_01610"/>
<dbReference type="GO" id="GO:0071949">
    <property type="term" value="F:FAD binding"/>
    <property type="evidence" value="ECO:0007669"/>
    <property type="project" value="InterPro"/>
</dbReference>
<comment type="cofactor">
    <cofactor evidence="1">
        <name>FAD</name>
        <dbReference type="ChEBI" id="CHEBI:57692"/>
    </cofactor>
</comment>
<keyword evidence="8" id="KW-1185">Reference proteome</keyword>
<keyword evidence="4 7" id="KW-0560">Oxidoreductase</keyword>
<dbReference type="PANTHER" id="PTHR13789">
    <property type="entry name" value="MONOOXYGENASE"/>
    <property type="match status" value="1"/>
</dbReference>
<accession>A0A1W6P0I3</accession>
<evidence type="ECO:0000313" key="7">
    <source>
        <dbReference type="EMBL" id="ARO14954.1"/>
    </source>
</evidence>
<dbReference type="GO" id="GO:0018658">
    <property type="term" value="F:salicylate 1-monooxygenase activity"/>
    <property type="evidence" value="ECO:0007669"/>
    <property type="project" value="UniProtKB-EC"/>
</dbReference>
<evidence type="ECO:0000256" key="2">
    <source>
        <dbReference type="ARBA" id="ARBA00022630"/>
    </source>
</evidence>
<reference evidence="7 8" key="1">
    <citation type="submission" date="2017-02" db="EMBL/GenBank/DDBJ databases">
        <title>Ketogulonicigenium robustum SPU B003 Genome sequencing and assembly.</title>
        <authorList>
            <person name="Li Y."/>
            <person name="Liu L."/>
            <person name="Wang C."/>
            <person name="Zhang M."/>
            <person name="Zhang T."/>
            <person name="Zhang Y."/>
        </authorList>
    </citation>
    <scope>NUCLEOTIDE SEQUENCE [LARGE SCALE GENOMIC DNA]</scope>
    <source>
        <strain evidence="7 8">SPU_B003</strain>
    </source>
</reference>
<feature type="domain" description="FAD-binding" evidence="6">
    <location>
        <begin position="7"/>
        <end position="302"/>
    </location>
</feature>
<dbReference type="Pfam" id="PF01494">
    <property type="entry name" value="FAD_binding_3"/>
    <property type="match status" value="1"/>
</dbReference>
<dbReference type="EC" id="1.14.13.1" evidence="7"/>
<evidence type="ECO:0000313" key="8">
    <source>
        <dbReference type="Proteomes" id="UP000242447"/>
    </source>
</evidence>
<evidence type="ECO:0000256" key="3">
    <source>
        <dbReference type="ARBA" id="ARBA00022827"/>
    </source>
</evidence>
<dbReference type="STRING" id="92947.BVG79_01610"/>
<keyword evidence="5" id="KW-0503">Monooxygenase</keyword>
<organism evidence="7 8">
    <name type="scientific">Ketogulonicigenium robustum</name>
    <dbReference type="NCBI Taxonomy" id="92947"/>
    <lineage>
        <taxon>Bacteria</taxon>
        <taxon>Pseudomonadati</taxon>
        <taxon>Pseudomonadota</taxon>
        <taxon>Alphaproteobacteria</taxon>
        <taxon>Rhodobacterales</taxon>
        <taxon>Roseobacteraceae</taxon>
        <taxon>Ketogulonicigenium</taxon>
    </lineage>
</organism>
<dbReference type="PRINTS" id="PR00420">
    <property type="entry name" value="RNGMNOXGNASE"/>
</dbReference>
<keyword evidence="3" id="KW-0274">FAD</keyword>
<proteinExistence type="predicted"/>
<gene>
    <name evidence="7" type="ORF">BVG79_01610</name>
</gene>
<dbReference type="SUPFAM" id="SSF51905">
    <property type="entry name" value="FAD/NAD(P)-binding domain"/>
    <property type="match status" value="1"/>
</dbReference>